<reference evidence="2 3" key="1">
    <citation type="submission" date="2016-11" db="EMBL/GenBank/DDBJ databases">
        <title>The macronuclear genome of Stentor coeruleus: a giant cell with tiny introns.</title>
        <authorList>
            <person name="Slabodnick M."/>
            <person name="Ruby J.G."/>
            <person name="Reiff S.B."/>
            <person name="Swart E.C."/>
            <person name="Gosai S."/>
            <person name="Prabakaran S."/>
            <person name="Witkowska E."/>
            <person name="Larue G.E."/>
            <person name="Fisher S."/>
            <person name="Freeman R.M."/>
            <person name="Gunawardena J."/>
            <person name="Chu W."/>
            <person name="Stover N.A."/>
            <person name="Gregory B.D."/>
            <person name="Nowacki M."/>
            <person name="Derisi J."/>
            <person name="Roy S.W."/>
            <person name="Marshall W.F."/>
            <person name="Sood P."/>
        </authorList>
    </citation>
    <scope>NUCLEOTIDE SEQUENCE [LARGE SCALE GENOMIC DNA]</scope>
    <source>
        <strain evidence="2">WM001</strain>
    </source>
</reference>
<protein>
    <submittedName>
        <fullName evidence="2">Uncharacterized protein</fullName>
    </submittedName>
</protein>
<evidence type="ECO:0000313" key="2">
    <source>
        <dbReference type="EMBL" id="OMJ86790.1"/>
    </source>
</evidence>
<accession>A0A1R2CCU9</accession>
<evidence type="ECO:0000256" key="1">
    <source>
        <dbReference type="SAM" id="MobiDB-lite"/>
    </source>
</evidence>
<name>A0A1R2CCU9_9CILI</name>
<dbReference type="EMBL" id="MPUH01000195">
    <property type="protein sequence ID" value="OMJ86790.1"/>
    <property type="molecule type" value="Genomic_DNA"/>
</dbReference>
<dbReference type="Proteomes" id="UP000187209">
    <property type="component" value="Unassembled WGS sequence"/>
</dbReference>
<organism evidence="2 3">
    <name type="scientific">Stentor coeruleus</name>
    <dbReference type="NCBI Taxonomy" id="5963"/>
    <lineage>
        <taxon>Eukaryota</taxon>
        <taxon>Sar</taxon>
        <taxon>Alveolata</taxon>
        <taxon>Ciliophora</taxon>
        <taxon>Postciliodesmatophora</taxon>
        <taxon>Heterotrichea</taxon>
        <taxon>Heterotrichida</taxon>
        <taxon>Stentoridae</taxon>
        <taxon>Stentor</taxon>
    </lineage>
</organism>
<feature type="compositionally biased region" description="Basic and acidic residues" evidence="1">
    <location>
        <begin position="264"/>
        <end position="284"/>
    </location>
</feature>
<comment type="caution">
    <text evidence="2">The sequence shown here is derived from an EMBL/GenBank/DDBJ whole genome shotgun (WGS) entry which is preliminary data.</text>
</comment>
<sequence length="311" mass="35451">MESELEYKFFKSCAPQFFSKELKNLLSSKTPDETILRTSFLGAIDTLVSLLNTHHIPLSSILPETFQDILVTLSTNTPLVIYKQFLKKSQFILQFELLRADPSSITLNSLAKLGRSLCMQMALEEDSSAFNRFYISDILPRYSPHISRDLLLEISKEFELFEETQEFLDEVCPKPLPKKRKAPKTSMNGSVKVSPVRRSPRLIKTQVALKEKKVNLARSLSGNTIKKQVSIKGLRSLLPVSPEPAQNQLSVQAKKLQEYNQKYFYDKKEGNSEKDPDEPGKEGKILVLSTPTKPENNIVYEVKTYKNIFNV</sequence>
<feature type="region of interest" description="Disordered" evidence="1">
    <location>
        <begin position="264"/>
        <end position="288"/>
    </location>
</feature>
<dbReference type="OrthoDB" id="322275at2759"/>
<dbReference type="AlphaFoldDB" id="A0A1R2CCU9"/>
<gene>
    <name evidence="2" type="ORF">SteCoe_11645</name>
</gene>
<proteinExistence type="predicted"/>
<keyword evidence="3" id="KW-1185">Reference proteome</keyword>
<evidence type="ECO:0000313" key="3">
    <source>
        <dbReference type="Proteomes" id="UP000187209"/>
    </source>
</evidence>